<proteinExistence type="predicted"/>
<dbReference type="EMBL" id="ACCF01000002">
    <property type="protein sequence ID" value="EEF69784.1"/>
    <property type="molecule type" value="Genomic_DNA"/>
</dbReference>
<evidence type="ECO:0000313" key="2">
    <source>
        <dbReference type="Proteomes" id="UP000005950"/>
    </source>
</evidence>
<sequence length="322" mass="36404">MTPEETSVSEEARYIVQIVGGREEFYKQGKIAVILDPQVRSPKYEIIENYVEIKQGNQWKRWKEQLLPTDGSTIPEEEIRTERVLIYALDSFQFDQDQVFRFVFTLRDKEGDVTVTTAPATVIAGPPIQEELDRTEYLTLYPYSEYADGNIFTQSRAVDPDSAPVLVDIEACKAVSRFSGMLLRKVACEVVDRSACPAADYHNFLPQADQPLIAKKTIGGYLNGPLYETEMVSGEVLRDLIEELLINANSKVIPIPVCFNSGQGFAEDLDSESYGYVFITEDQQRSYFFSQSVQNSGIDFEIIEKGESLAHVFIPTSFRLNP</sequence>
<dbReference type="HOGENOM" id="CLU_862693_0_0_9"/>
<reference evidence="1 2" key="1">
    <citation type="submission" date="2008-12" db="EMBL/GenBank/DDBJ databases">
        <authorList>
            <person name="Fulton L."/>
            <person name="Clifton S."/>
            <person name="Fulton B."/>
            <person name="Xu J."/>
            <person name="Minx P."/>
            <person name="Pepin K.H."/>
            <person name="Johnson M."/>
            <person name="Bhonagiri V."/>
            <person name="Nash W.E."/>
            <person name="Mardis E.R."/>
            <person name="Wilson R.K."/>
        </authorList>
    </citation>
    <scope>NUCLEOTIDE SEQUENCE [LARGE SCALE GENOMIC DNA]</scope>
    <source>
        <strain evidence="1 2">DSM 12042</strain>
    </source>
</reference>
<protein>
    <submittedName>
        <fullName evidence="1">Uncharacterized protein</fullName>
    </submittedName>
</protein>
<dbReference type="Proteomes" id="UP000005950">
    <property type="component" value="Unassembled WGS sequence"/>
</dbReference>
<reference evidence="1 2" key="2">
    <citation type="submission" date="2009-02" db="EMBL/GenBank/DDBJ databases">
        <title>Draft genome sequence of Holdemania filiformis DSM 12042.</title>
        <authorList>
            <person name="Sudarsanam P."/>
            <person name="Ley R."/>
            <person name="Guruge J."/>
            <person name="Turnbaugh P.J."/>
            <person name="Mahowald M."/>
            <person name="Liep D."/>
            <person name="Gordon J."/>
        </authorList>
    </citation>
    <scope>NUCLEOTIDE SEQUENCE [LARGE SCALE GENOMIC DNA]</scope>
    <source>
        <strain evidence="1 2">DSM 12042</strain>
    </source>
</reference>
<accession>B9Y2M2</accession>
<evidence type="ECO:0000313" key="1">
    <source>
        <dbReference type="EMBL" id="EEF69784.1"/>
    </source>
</evidence>
<gene>
    <name evidence="1" type="ORF">HOLDEFILI_00047</name>
</gene>
<comment type="caution">
    <text evidence="1">The sequence shown here is derived from an EMBL/GenBank/DDBJ whole genome shotgun (WGS) entry which is preliminary data.</text>
</comment>
<organism evidence="1 2">
    <name type="scientific">Holdemania filiformis DSM 12042</name>
    <dbReference type="NCBI Taxonomy" id="545696"/>
    <lineage>
        <taxon>Bacteria</taxon>
        <taxon>Bacillati</taxon>
        <taxon>Bacillota</taxon>
        <taxon>Erysipelotrichia</taxon>
        <taxon>Erysipelotrichales</taxon>
        <taxon>Erysipelotrichaceae</taxon>
        <taxon>Holdemania</taxon>
    </lineage>
</organism>
<name>B9Y2M2_9FIRM</name>
<dbReference type="AlphaFoldDB" id="B9Y2M2"/>